<protein>
    <submittedName>
        <fullName evidence="1">Uncharacterized protein</fullName>
    </submittedName>
</protein>
<gene>
    <name evidence="1" type="ORF">LAESUDRAFT_721962</name>
</gene>
<dbReference type="GeneID" id="63825132"/>
<sequence>MSLALTILNVIAAPAPITQSESRTHALARELQLCGWHCLSGMTAMIMAVNVFMSSRLCDYPPPPPEHR</sequence>
<organism evidence="1 2">
    <name type="scientific">Laetiporus sulphureus 93-53</name>
    <dbReference type="NCBI Taxonomy" id="1314785"/>
    <lineage>
        <taxon>Eukaryota</taxon>
        <taxon>Fungi</taxon>
        <taxon>Dikarya</taxon>
        <taxon>Basidiomycota</taxon>
        <taxon>Agaricomycotina</taxon>
        <taxon>Agaricomycetes</taxon>
        <taxon>Polyporales</taxon>
        <taxon>Laetiporus</taxon>
    </lineage>
</organism>
<evidence type="ECO:0000313" key="2">
    <source>
        <dbReference type="Proteomes" id="UP000076871"/>
    </source>
</evidence>
<accession>A0A165GN09</accession>
<name>A0A165GN09_9APHY</name>
<dbReference type="EMBL" id="KV427609">
    <property type="protein sequence ID" value="KZT10573.1"/>
    <property type="molecule type" value="Genomic_DNA"/>
</dbReference>
<evidence type="ECO:0000313" key="1">
    <source>
        <dbReference type="EMBL" id="KZT10573.1"/>
    </source>
</evidence>
<dbReference type="AlphaFoldDB" id="A0A165GN09"/>
<reference evidence="1 2" key="1">
    <citation type="journal article" date="2016" name="Mol. Biol. Evol.">
        <title>Comparative Genomics of Early-Diverging Mushroom-Forming Fungi Provides Insights into the Origins of Lignocellulose Decay Capabilities.</title>
        <authorList>
            <person name="Nagy L.G."/>
            <person name="Riley R."/>
            <person name="Tritt A."/>
            <person name="Adam C."/>
            <person name="Daum C."/>
            <person name="Floudas D."/>
            <person name="Sun H."/>
            <person name="Yadav J.S."/>
            <person name="Pangilinan J."/>
            <person name="Larsson K.H."/>
            <person name="Matsuura K."/>
            <person name="Barry K."/>
            <person name="Labutti K."/>
            <person name="Kuo R."/>
            <person name="Ohm R.A."/>
            <person name="Bhattacharya S.S."/>
            <person name="Shirouzu T."/>
            <person name="Yoshinaga Y."/>
            <person name="Martin F.M."/>
            <person name="Grigoriev I.V."/>
            <person name="Hibbett D.S."/>
        </authorList>
    </citation>
    <scope>NUCLEOTIDE SEQUENCE [LARGE SCALE GENOMIC DNA]</scope>
    <source>
        <strain evidence="1 2">93-53</strain>
    </source>
</reference>
<dbReference type="InParanoid" id="A0A165GN09"/>
<dbReference type="RefSeq" id="XP_040768313.1">
    <property type="nucleotide sequence ID" value="XM_040908103.1"/>
</dbReference>
<proteinExistence type="predicted"/>
<keyword evidence="2" id="KW-1185">Reference proteome</keyword>
<dbReference type="Proteomes" id="UP000076871">
    <property type="component" value="Unassembled WGS sequence"/>
</dbReference>
<dbReference type="OrthoDB" id="2533084at2759"/>